<dbReference type="InterPro" id="IPR036737">
    <property type="entry name" value="OmpA-like_sf"/>
</dbReference>
<dbReference type="EMBL" id="JBEAAL010000031">
    <property type="protein sequence ID" value="MEQ1408823.1"/>
    <property type="molecule type" value="Genomic_DNA"/>
</dbReference>
<keyword evidence="2 4" id="KW-0472">Membrane</keyword>
<comment type="subcellular location">
    <subcellularLocation>
        <location evidence="1">Cell outer membrane</location>
    </subcellularLocation>
</comment>
<keyword evidence="3" id="KW-0998">Cell outer membrane</keyword>
<name>A0ABV0MA92_9HYPH</name>
<dbReference type="InterPro" id="IPR006664">
    <property type="entry name" value="OMP_bac"/>
</dbReference>
<dbReference type="PRINTS" id="PR01021">
    <property type="entry name" value="OMPADOMAIN"/>
</dbReference>
<dbReference type="Pfam" id="PF00691">
    <property type="entry name" value="OmpA"/>
    <property type="match status" value="1"/>
</dbReference>
<evidence type="ECO:0000256" key="1">
    <source>
        <dbReference type="ARBA" id="ARBA00004442"/>
    </source>
</evidence>
<evidence type="ECO:0000259" key="6">
    <source>
        <dbReference type="PROSITE" id="PS51123"/>
    </source>
</evidence>
<dbReference type="PANTHER" id="PTHR30329">
    <property type="entry name" value="STATOR ELEMENT OF FLAGELLAR MOTOR COMPLEX"/>
    <property type="match status" value="1"/>
</dbReference>
<protein>
    <submittedName>
        <fullName evidence="7">OmpA family protein</fullName>
    </submittedName>
</protein>
<feature type="domain" description="OmpA-like" evidence="6">
    <location>
        <begin position="95"/>
        <end position="213"/>
    </location>
</feature>
<comment type="caution">
    <text evidence="7">The sequence shown here is derived from an EMBL/GenBank/DDBJ whole genome shotgun (WGS) entry which is preliminary data.</text>
</comment>
<evidence type="ECO:0000256" key="2">
    <source>
        <dbReference type="ARBA" id="ARBA00023136"/>
    </source>
</evidence>
<keyword evidence="5" id="KW-0732">Signal</keyword>
<evidence type="ECO:0000256" key="4">
    <source>
        <dbReference type="PROSITE-ProRule" id="PRU00473"/>
    </source>
</evidence>
<feature type="signal peptide" evidence="5">
    <location>
        <begin position="1"/>
        <end position="31"/>
    </location>
</feature>
<keyword evidence="8" id="KW-1185">Reference proteome</keyword>
<feature type="chain" id="PRO_5046317620" evidence="5">
    <location>
        <begin position="32"/>
        <end position="213"/>
    </location>
</feature>
<reference evidence="7 8" key="1">
    <citation type="submission" date="2024-05" db="EMBL/GenBank/DDBJ databases">
        <title>Neorhizobium sp. Rsf11, a plant growth promoting and heavy metal resistant PAH-degrader.</title>
        <authorList>
            <person name="Golubev S.N."/>
            <person name="Muratova A.Y."/>
            <person name="Markelova M.I."/>
        </authorList>
    </citation>
    <scope>NUCLEOTIDE SEQUENCE [LARGE SCALE GENOMIC DNA]</scope>
    <source>
        <strain evidence="7 8">Rsf11</strain>
    </source>
</reference>
<organism evidence="7 8">
    <name type="scientific">Neorhizobium phenanthreniclasticum</name>
    <dbReference type="NCBI Taxonomy" id="3157917"/>
    <lineage>
        <taxon>Bacteria</taxon>
        <taxon>Pseudomonadati</taxon>
        <taxon>Pseudomonadota</taxon>
        <taxon>Alphaproteobacteria</taxon>
        <taxon>Hyphomicrobiales</taxon>
        <taxon>Rhizobiaceae</taxon>
        <taxon>Rhizobium/Agrobacterium group</taxon>
        <taxon>Neorhizobium</taxon>
    </lineage>
</organism>
<dbReference type="CDD" id="cd07185">
    <property type="entry name" value="OmpA_C-like"/>
    <property type="match status" value="1"/>
</dbReference>
<dbReference type="PROSITE" id="PS01068">
    <property type="entry name" value="OMPA_1"/>
    <property type="match status" value="1"/>
</dbReference>
<dbReference type="Proteomes" id="UP001496627">
    <property type="component" value="Unassembled WGS sequence"/>
</dbReference>
<dbReference type="RefSeq" id="WP_227705617.1">
    <property type="nucleotide sequence ID" value="NZ_JBEAAL010000031.1"/>
</dbReference>
<dbReference type="InterPro" id="IPR006665">
    <property type="entry name" value="OmpA-like"/>
</dbReference>
<accession>A0ABV0MA92</accession>
<dbReference type="InterPro" id="IPR006690">
    <property type="entry name" value="OMPA-like_CS"/>
</dbReference>
<proteinExistence type="predicted"/>
<dbReference type="PROSITE" id="PS51123">
    <property type="entry name" value="OMPA_2"/>
    <property type="match status" value="1"/>
</dbReference>
<evidence type="ECO:0000256" key="5">
    <source>
        <dbReference type="SAM" id="SignalP"/>
    </source>
</evidence>
<dbReference type="Gene3D" id="3.30.1330.60">
    <property type="entry name" value="OmpA-like domain"/>
    <property type="match status" value="1"/>
</dbReference>
<dbReference type="InterPro" id="IPR050330">
    <property type="entry name" value="Bact_OuterMem_StrucFunc"/>
</dbReference>
<evidence type="ECO:0000313" key="7">
    <source>
        <dbReference type="EMBL" id="MEQ1408823.1"/>
    </source>
</evidence>
<sequence length="213" mass="22846">MKGKTGALGSARIITLAAVAGVAFGPGFAAAQSLSADQMIEGLARKPKANTRSLVIGKPAPATPSMDAEDRDFLRSLPARGLKVEAKAKLDEIVAEKDLPKINLEIHFAYDSARIDEDSIPDLVKLGTALNHPALVQSRVVLNGHTDAAGGDAYNLDLSEERAAAVRDYLIDHFPIDGHRLIAIGYGEERLKNPHHPDADENRRVEVINLGAY</sequence>
<evidence type="ECO:0000256" key="3">
    <source>
        <dbReference type="ARBA" id="ARBA00023237"/>
    </source>
</evidence>
<dbReference type="PANTHER" id="PTHR30329:SF21">
    <property type="entry name" value="LIPOPROTEIN YIAD-RELATED"/>
    <property type="match status" value="1"/>
</dbReference>
<gene>
    <name evidence="7" type="ORF">ABK249_28265</name>
</gene>
<evidence type="ECO:0000313" key="8">
    <source>
        <dbReference type="Proteomes" id="UP001496627"/>
    </source>
</evidence>
<dbReference type="SUPFAM" id="SSF103088">
    <property type="entry name" value="OmpA-like"/>
    <property type="match status" value="1"/>
</dbReference>